<dbReference type="EMBL" id="GIIL01006781">
    <property type="protein sequence ID" value="NOV50507.1"/>
    <property type="molecule type" value="Transcribed_RNA"/>
</dbReference>
<feature type="transmembrane region" description="Helical" evidence="1">
    <location>
        <begin position="627"/>
        <end position="647"/>
    </location>
</feature>
<dbReference type="CDD" id="cd07401">
    <property type="entry name" value="MPP_TMEM62_N"/>
    <property type="match status" value="1"/>
</dbReference>
<feature type="signal peptide" evidence="2">
    <location>
        <begin position="1"/>
        <end position="22"/>
    </location>
</feature>
<reference evidence="6" key="1">
    <citation type="submission" date="2020-03" db="EMBL/GenBank/DDBJ databases">
        <title>Transcriptomic Profiling of the Digestive Tract of the Rat Flea, Xenopsylla cheopis, Following Blood Feeding and Infection with Yersinia pestis.</title>
        <authorList>
            <person name="Bland D.M."/>
            <person name="Martens C.A."/>
            <person name="Virtaneva K."/>
            <person name="Kanakabandi K."/>
            <person name="Long D."/>
            <person name="Rosenke R."/>
            <person name="Saturday G.A."/>
            <person name="Hoyt F.H."/>
            <person name="Bruno D.P."/>
            <person name="Ribeiro J.M.C."/>
            <person name="Hinnebusch J."/>
        </authorList>
    </citation>
    <scope>NUCLEOTIDE SEQUENCE</scope>
</reference>
<organism evidence="6">
    <name type="scientific">Xenopsylla cheopis</name>
    <name type="common">Oriental rat flea</name>
    <name type="synonym">Pulex cheopis</name>
    <dbReference type="NCBI Taxonomy" id="163159"/>
    <lineage>
        <taxon>Eukaryota</taxon>
        <taxon>Metazoa</taxon>
        <taxon>Ecdysozoa</taxon>
        <taxon>Arthropoda</taxon>
        <taxon>Hexapoda</taxon>
        <taxon>Insecta</taxon>
        <taxon>Pterygota</taxon>
        <taxon>Neoptera</taxon>
        <taxon>Endopterygota</taxon>
        <taxon>Siphonaptera</taxon>
        <taxon>Pulicidae</taxon>
        <taxon>Xenopsyllinae</taxon>
        <taxon>Xenopsylla</taxon>
    </lineage>
</organism>
<dbReference type="InterPro" id="IPR056229">
    <property type="entry name" value="Ig_TMM62"/>
</dbReference>
<dbReference type="InterPro" id="IPR056230">
    <property type="entry name" value="TMEM62_C"/>
</dbReference>
<keyword evidence="2" id="KW-0732">Signal</keyword>
<sequence>MRISKSAIFFLLFILIFSILVANVANLVNVNDELQDYEVYERRNREWINSQKLFPIGDSADHLIWFLQISDIHISIFHDSSRISELREFCLKTVNAIKPAVVLASGDLTDAKSKNNMGSRQFLKEWEFYRNILEETQVLSKTRWLDIRGNHDNFNIAGVDSKQNYYYNYSVQGRLHKRSYLHQVSQGGEKYSFIALDASLTPGPRRPFNFVGMLTKAESDYVTKLAEQARENGGNYTIWFGHYPTSCIIASGGVSSVRSLIGRYSESVAYVCGHLHRMGGLVPTMYTIQKLGFLELELGDWKDNRMIRLMAIDHGLFSFIDTPHGRWPLILITNPKHALYIMPKREAAAREHSAVSSHIRVLAFSVSKIIYVKIRINEAPWNEAYNVKGPLYVSKWDPTTYKMGIHYIHVEVKDEDGRIQKISQPFSLDGTKLTFDLLPRFILMSNASQVFQFMFAFMLVMCIVPLCLFRFFHRLVKDGRMSPPRLNRSSVLRLWIRKLWVLASVDRIYYPLIVYPLYLTCGPWSVGEIIEGHLGAIFAWGIVVNGSYLPGSFTYFYGYLQMFLCQFPMTLILANCVDKRLQYQLSTSGLKHTRSLIRLVINHIPFILIVSIQMLLAYFFWLAYGTLAFIIGPLRTWSIFLNVILWWQAITLPEKCTREAAAIWSGTSNKLTVSVNTNTADKQETDL</sequence>
<evidence type="ECO:0000259" key="3">
    <source>
        <dbReference type="Pfam" id="PF00149"/>
    </source>
</evidence>
<dbReference type="InterPro" id="IPR004843">
    <property type="entry name" value="Calcineurin-like_PHP"/>
</dbReference>
<feature type="transmembrane region" description="Helical" evidence="1">
    <location>
        <begin position="450"/>
        <end position="473"/>
    </location>
</feature>
<evidence type="ECO:0000313" key="6">
    <source>
        <dbReference type="EMBL" id="NOV50507.1"/>
    </source>
</evidence>
<keyword evidence="1" id="KW-0472">Membrane</keyword>
<evidence type="ECO:0000259" key="5">
    <source>
        <dbReference type="Pfam" id="PF24394"/>
    </source>
</evidence>
<evidence type="ECO:0000256" key="2">
    <source>
        <dbReference type="SAM" id="SignalP"/>
    </source>
</evidence>
<dbReference type="Pfam" id="PF00149">
    <property type="entry name" value="Metallophos"/>
    <property type="match status" value="1"/>
</dbReference>
<name>A0A6M2E0W6_XENCH</name>
<dbReference type="InterPro" id="IPR029052">
    <property type="entry name" value="Metallo-depent_PP-like"/>
</dbReference>
<proteinExistence type="predicted"/>
<dbReference type="SUPFAM" id="SSF56300">
    <property type="entry name" value="Metallo-dependent phosphatases"/>
    <property type="match status" value="1"/>
</dbReference>
<dbReference type="PANTHER" id="PTHR14795:SF0">
    <property type="entry name" value="TRANSMEMBRANE PROTEIN 62"/>
    <property type="match status" value="1"/>
</dbReference>
<evidence type="ECO:0000259" key="4">
    <source>
        <dbReference type="Pfam" id="PF24384"/>
    </source>
</evidence>
<keyword evidence="1 6" id="KW-0812">Transmembrane</keyword>
<dbReference type="GO" id="GO:0016787">
    <property type="term" value="F:hydrolase activity"/>
    <property type="evidence" value="ECO:0007669"/>
    <property type="project" value="InterPro"/>
</dbReference>
<protein>
    <submittedName>
        <fullName evidence="6">Putative transmembrane protein 62-like isoform x1</fullName>
    </submittedName>
</protein>
<feature type="domain" description="TMEM62 Ig-like" evidence="4">
    <location>
        <begin position="326"/>
        <end position="431"/>
    </location>
</feature>
<dbReference type="PANTHER" id="PTHR14795">
    <property type="entry name" value="HELICASE RELATED"/>
    <property type="match status" value="1"/>
</dbReference>
<feature type="chain" id="PRO_5027074853" evidence="2">
    <location>
        <begin position="23"/>
        <end position="687"/>
    </location>
</feature>
<dbReference type="InterPro" id="IPR041871">
    <property type="entry name" value="MPP_TMEM62"/>
</dbReference>
<dbReference type="AlphaFoldDB" id="A0A6M2E0W6"/>
<dbReference type="Pfam" id="PF24394">
    <property type="entry name" value="TMEM62_C"/>
    <property type="match status" value="1"/>
</dbReference>
<dbReference type="Gene3D" id="3.60.21.10">
    <property type="match status" value="1"/>
</dbReference>
<feature type="transmembrane region" description="Helical" evidence="1">
    <location>
        <begin position="599"/>
        <end position="621"/>
    </location>
</feature>
<feature type="domain" description="TMEM62 C-terminal" evidence="5">
    <location>
        <begin position="453"/>
        <end position="588"/>
    </location>
</feature>
<dbReference type="Pfam" id="PF24384">
    <property type="entry name" value="Ig_TMM62"/>
    <property type="match status" value="1"/>
</dbReference>
<accession>A0A6M2E0W6</accession>
<evidence type="ECO:0000256" key="1">
    <source>
        <dbReference type="SAM" id="Phobius"/>
    </source>
</evidence>
<feature type="domain" description="Calcineurin-like phosphoesterase" evidence="3">
    <location>
        <begin position="65"/>
        <end position="277"/>
    </location>
</feature>
<keyword evidence="1" id="KW-1133">Transmembrane helix</keyword>